<dbReference type="GO" id="GO:0008967">
    <property type="term" value="F:phosphoglycolate phosphatase activity"/>
    <property type="evidence" value="ECO:0007669"/>
    <property type="project" value="TreeGrafter"/>
</dbReference>
<accession>A0A426U3Q0</accession>
<keyword evidence="1" id="KW-0378">Hydrolase</keyword>
<name>A0A426U3Q0_9CHLR</name>
<dbReference type="PROSITE" id="PS01228">
    <property type="entry name" value="COF_1"/>
    <property type="match status" value="1"/>
</dbReference>
<dbReference type="PANTHER" id="PTHR43434">
    <property type="entry name" value="PHOSPHOGLYCOLATE PHOSPHATASE"/>
    <property type="match status" value="1"/>
</dbReference>
<reference evidence="1 2" key="1">
    <citation type="submission" date="2018-12" db="EMBL/GenBank/DDBJ databases">
        <title>Genome Sequence of Candidatus Viridilinea halotolerans isolated from saline sulfide-rich spring.</title>
        <authorList>
            <person name="Grouzdev D.S."/>
            <person name="Burganskaya E.I."/>
            <person name="Krutkina M.S."/>
            <person name="Sukhacheva M.V."/>
            <person name="Gorlenko V.M."/>
        </authorList>
    </citation>
    <scope>NUCLEOTIDE SEQUENCE [LARGE SCALE GENOMIC DNA]</scope>
    <source>
        <strain evidence="1">Chok-6</strain>
    </source>
</reference>
<proteinExistence type="predicted"/>
<organism evidence="1 2">
    <name type="scientific">Candidatus Viridilinea halotolerans</name>
    <dbReference type="NCBI Taxonomy" id="2491704"/>
    <lineage>
        <taxon>Bacteria</taxon>
        <taxon>Bacillati</taxon>
        <taxon>Chloroflexota</taxon>
        <taxon>Chloroflexia</taxon>
        <taxon>Chloroflexales</taxon>
        <taxon>Chloroflexineae</taxon>
        <taxon>Oscillochloridaceae</taxon>
        <taxon>Candidatus Viridilinea</taxon>
    </lineage>
</organism>
<evidence type="ECO:0000313" key="2">
    <source>
        <dbReference type="Proteomes" id="UP000280307"/>
    </source>
</evidence>
<comment type="caution">
    <text evidence="1">The sequence shown here is derived from an EMBL/GenBank/DDBJ whole genome shotgun (WGS) entry which is preliminary data.</text>
</comment>
<dbReference type="Proteomes" id="UP000280307">
    <property type="component" value="Unassembled WGS sequence"/>
</dbReference>
<dbReference type="EMBL" id="RSAS01000267">
    <property type="protein sequence ID" value="RRR74496.1"/>
    <property type="molecule type" value="Genomic_DNA"/>
</dbReference>
<dbReference type="InterPro" id="IPR050155">
    <property type="entry name" value="HAD-like_hydrolase_sf"/>
</dbReference>
<dbReference type="GO" id="GO:0006281">
    <property type="term" value="P:DNA repair"/>
    <property type="evidence" value="ECO:0007669"/>
    <property type="project" value="TreeGrafter"/>
</dbReference>
<dbReference type="GO" id="GO:0005829">
    <property type="term" value="C:cytosol"/>
    <property type="evidence" value="ECO:0007669"/>
    <property type="project" value="TreeGrafter"/>
</dbReference>
<dbReference type="SUPFAM" id="SSF56784">
    <property type="entry name" value="HAD-like"/>
    <property type="match status" value="1"/>
</dbReference>
<dbReference type="Gene3D" id="3.40.50.1000">
    <property type="entry name" value="HAD superfamily/HAD-like"/>
    <property type="match status" value="1"/>
</dbReference>
<dbReference type="InterPro" id="IPR023198">
    <property type="entry name" value="PGP-like_dom2"/>
</dbReference>
<dbReference type="InterPro" id="IPR041492">
    <property type="entry name" value="HAD_2"/>
</dbReference>
<sequence>MKLLILWDIDGTILSSDGVAAAAMRDAMREVLSPTTPLAHTSYAGKTDWRIVRESLPLLAAEVIHARLHDFAAAYAQRLTAQRDELVRRSRLFPGVRAAMEALRPYGYQAPLTGNIAAVARLKLECVGLLEHLDVAVGAYGDDHHERPALVPLAAARAAQRYGQPFSGQQLVIIGDTPHDIACGQAHGARTIAVATGPYSRAALAEHRPDALLDDLSDTAAVVAAVAG</sequence>
<dbReference type="SFLD" id="SFLDG01129">
    <property type="entry name" value="C1.5:_HAD__Beta-PGM__Phosphata"/>
    <property type="match status" value="1"/>
</dbReference>
<dbReference type="AlphaFoldDB" id="A0A426U3Q0"/>
<dbReference type="PANTHER" id="PTHR43434:SF1">
    <property type="entry name" value="PHOSPHOGLYCOLATE PHOSPHATASE"/>
    <property type="match status" value="1"/>
</dbReference>
<gene>
    <name evidence="1" type="ORF">EI684_06935</name>
</gene>
<dbReference type="InterPro" id="IPR023214">
    <property type="entry name" value="HAD_sf"/>
</dbReference>
<evidence type="ECO:0000313" key="1">
    <source>
        <dbReference type="EMBL" id="RRR74496.1"/>
    </source>
</evidence>
<dbReference type="SFLD" id="SFLDS00003">
    <property type="entry name" value="Haloacid_Dehalogenase"/>
    <property type="match status" value="1"/>
</dbReference>
<dbReference type="Pfam" id="PF13419">
    <property type="entry name" value="HAD_2"/>
    <property type="match status" value="1"/>
</dbReference>
<dbReference type="Gene3D" id="1.10.150.240">
    <property type="entry name" value="Putative phosphatase, domain 2"/>
    <property type="match status" value="1"/>
</dbReference>
<protein>
    <submittedName>
        <fullName evidence="1">HAD family hydrolase</fullName>
    </submittedName>
</protein>
<dbReference type="InterPro" id="IPR036412">
    <property type="entry name" value="HAD-like_sf"/>
</dbReference>